<dbReference type="Proteomes" id="UP000317839">
    <property type="component" value="Unassembled WGS sequence"/>
</dbReference>
<evidence type="ECO:0000313" key="4">
    <source>
        <dbReference type="Proteomes" id="UP000317839"/>
    </source>
</evidence>
<proteinExistence type="predicted"/>
<accession>A0A545TJT5</accession>
<keyword evidence="1" id="KW-0175">Coiled coil</keyword>
<evidence type="ECO:0000256" key="1">
    <source>
        <dbReference type="SAM" id="Coils"/>
    </source>
</evidence>
<evidence type="ECO:0000259" key="2">
    <source>
        <dbReference type="Pfam" id="PF11740"/>
    </source>
</evidence>
<keyword evidence="4" id="KW-1185">Reference proteome</keyword>
<dbReference type="EMBL" id="VIKR01000001">
    <property type="protein sequence ID" value="TQV77421.1"/>
    <property type="molecule type" value="Genomic_DNA"/>
</dbReference>
<dbReference type="RefSeq" id="WP_142940993.1">
    <property type="nucleotide sequence ID" value="NZ_VIKR01000001.1"/>
</dbReference>
<feature type="coiled-coil region" evidence="1">
    <location>
        <begin position="106"/>
        <end position="161"/>
    </location>
</feature>
<feature type="domain" description="KfrA N-terminal DNA-binding" evidence="2">
    <location>
        <begin position="8"/>
        <end position="113"/>
    </location>
</feature>
<sequence length="177" mass="20348">MARIGVTLEDVSDAAARLLLDGKSPTVALVREYLGTGSNTTISRHLKSWRANNHKRSKNLLSDKMPEKLIPTFESLWNTALSEAETSFRERQEEWQKSQQALQSMTDDFETELNFALKANDDLKQEVDQLRRLRKQGSAELANLSAEYEELKSDYRQYKLAMTKKIKALKAEIERLK</sequence>
<reference evidence="3 4" key="1">
    <citation type="submission" date="2019-06" db="EMBL/GenBank/DDBJ databases">
        <title>Draft genome of Aliikangiella marina GYP-15.</title>
        <authorList>
            <person name="Wang G."/>
        </authorList>
    </citation>
    <scope>NUCLEOTIDE SEQUENCE [LARGE SCALE GENOMIC DNA]</scope>
    <source>
        <strain evidence="3 4">GYP-15</strain>
    </source>
</reference>
<dbReference type="Pfam" id="PF11740">
    <property type="entry name" value="KfrA_N"/>
    <property type="match status" value="1"/>
</dbReference>
<evidence type="ECO:0000313" key="3">
    <source>
        <dbReference type="EMBL" id="TQV77421.1"/>
    </source>
</evidence>
<dbReference type="OrthoDB" id="583532at2"/>
<comment type="caution">
    <text evidence="3">The sequence shown here is derived from an EMBL/GenBank/DDBJ whole genome shotgun (WGS) entry which is preliminary data.</text>
</comment>
<dbReference type="InterPro" id="IPR021104">
    <property type="entry name" value="KfrA_DNA-bd_N"/>
</dbReference>
<gene>
    <name evidence="3" type="ORF">FLL45_05615</name>
</gene>
<name>A0A545TJT5_9GAMM</name>
<dbReference type="AlphaFoldDB" id="A0A545TJT5"/>
<organism evidence="3 4">
    <name type="scientific">Aliikangiella marina</name>
    <dbReference type="NCBI Taxonomy" id="1712262"/>
    <lineage>
        <taxon>Bacteria</taxon>
        <taxon>Pseudomonadati</taxon>
        <taxon>Pseudomonadota</taxon>
        <taxon>Gammaproteobacteria</taxon>
        <taxon>Oceanospirillales</taxon>
        <taxon>Pleioneaceae</taxon>
        <taxon>Aliikangiella</taxon>
    </lineage>
</organism>
<protein>
    <recommendedName>
        <fullName evidence="2">KfrA N-terminal DNA-binding domain-containing protein</fullName>
    </recommendedName>
</protein>